<evidence type="ECO:0000313" key="2">
    <source>
        <dbReference type="EMBL" id="MFC6880894.1"/>
    </source>
</evidence>
<dbReference type="Gene3D" id="3.40.50.1000">
    <property type="entry name" value="HAD superfamily/HAD-like"/>
    <property type="match status" value="1"/>
</dbReference>
<dbReference type="InterPro" id="IPR010037">
    <property type="entry name" value="FkbH_domain"/>
</dbReference>
<dbReference type="InterPro" id="IPR036514">
    <property type="entry name" value="SGNH_hydro_sf"/>
</dbReference>
<proteinExistence type="predicted"/>
<sequence>MASDSDKPPAWSYSSPNPPRLSTHTKIIQAADCALLTNVVTGRRIVVTNQVAEALKALGEDGAPRAAGGGAGRDGVDMPAVLALLASRGMLASEDDGALAERAVAGLAGAAEAPEPLAGPGPEGWTERPYWQSDPVGVDDFANGPPLSSLSMLIVGGCVGQFTAESLVRAGLRRRIDVQVTHRWPAGPGALEQDVAACDPDIVVLQFPGELYLSRLWDHGALVPHEVRKRRLEALKRSIAGRIGELDAVAAGRLALVHNLAPPAFSPFGRLDYREPVNFRQIVAEVNCHIDALAAGAESGRVMVVDEERLAVRAGAARLFDDTVFPFAHHGGMVDPEIGEVHQLPALGRALAEEYLACWEIHRGIGRVKCVAVDLDGTLWPGVLADDGPEWLDSDGTDRWMRLGLHQALRLLKERGILLSTCSKGDRDATTRAWEKLAHPLALRPEDFVTHQINWDAKSENLRTLCARLGLTPDQVLFLDDHPVERAEVRRNLPGVQILDAPVHEFRARLLAMPGCEPRAATTEARTRTETTRAMLDREDRAGAASPADFLTDLRVVLEVGAPPDRGLARIAELLSRTTQFTTTGLRADEQDLLAMVERGCRLYAGWVRDRFADYGLACACVLDGSTVSALAVSCRVIGLDVGPVFLAAALEAAGLVRRGTVGLLVETPRNTPARDVFVRAGFRPDGAGRFVLDDPDAVPRAGTTPHDVRAAGAGR</sequence>
<dbReference type="RefSeq" id="WP_378063269.1">
    <property type="nucleotide sequence ID" value="NZ_JBHSXS010000006.1"/>
</dbReference>
<feature type="region of interest" description="Disordered" evidence="1">
    <location>
        <begin position="1"/>
        <end position="20"/>
    </location>
</feature>
<name>A0ABW2CGQ8_9ACTN</name>
<dbReference type="EMBL" id="JBHSXS010000006">
    <property type="protein sequence ID" value="MFC6880894.1"/>
    <property type="molecule type" value="Genomic_DNA"/>
</dbReference>
<dbReference type="NCBIfam" id="TIGR01681">
    <property type="entry name" value="HAD-SF-IIIC"/>
    <property type="match status" value="1"/>
</dbReference>
<dbReference type="Proteomes" id="UP001596380">
    <property type="component" value="Unassembled WGS sequence"/>
</dbReference>
<dbReference type="NCBIfam" id="TIGR01686">
    <property type="entry name" value="FkbH"/>
    <property type="match status" value="1"/>
</dbReference>
<evidence type="ECO:0000313" key="3">
    <source>
        <dbReference type="Proteomes" id="UP001596380"/>
    </source>
</evidence>
<dbReference type="InterPro" id="IPR010033">
    <property type="entry name" value="HAD_SF_ppase_IIIC"/>
</dbReference>
<dbReference type="InterPro" id="IPR023214">
    <property type="entry name" value="HAD_sf"/>
</dbReference>
<organism evidence="2 3">
    <name type="scientific">Actinomadura yumaensis</name>
    <dbReference type="NCBI Taxonomy" id="111807"/>
    <lineage>
        <taxon>Bacteria</taxon>
        <taxon>Bacillati</taxon>
        <taxon>Actinomycetota</taxon>
        <taxon>Actinomycetes</taxon>
        <taxon>Streptosporangiales</taxon>
        <taxon>Thermomonosporaceae</taxon>
        <taxon>Actinomadura</taxon>
    </lineage>
</organism>
<dbReference type="InterPro" id="IPR036412">
    <property type="entry name" value="HAD-like_sf"/>
</dbReference>
<dbReference type="Gene3D" id="3.40.50.1110">
    <property type="entry name" value="SGNH hydrolase"/>
    <property type="match status" value="1"/>
</dbReference>
<keyword evidence="3" id="KW-1185">Reference proteome</keyword>
<comment type="caution">
    <text evidence="2">The sequence shown here is derived from an EMBL/GenBank/DDBJ whole genome shotgun (WGS) entry which is preliminary data.</text>
</comment>
<evidence type="ECO:0000256" key="1">
    <source>
        <dbReference type="SAM" id="MobiDB-lite"/>
    </source>
</evidence>
<reference evidence="3" key="1">
    <citation type="journal article" date="2019" name="Int. J. Syst. Evol. Microbiol.">
        <title>The Global Catalogue of Microorganisms (GCM) 10K type strain sequencing project: providing services to taxonomists for standard genome sequencing and annotation.</title>
        <authorList>
            <consortium name="The Broad Institute Genomics Platform"/>
            <consortium name="The Broad Institute Genome Sequencing Center for Infectious Disease"/>
            <person name="Wu L."/>
            <person name="Ma J."/>
        </authorList>
    </citation>
    <scope>NUCLEOTIDE SEQUENCE [LARGE SCALE GENOMIC DNA]</scope>
    <source>
        <strain evidence="3">JCM 3369</strain>
    </source>
</reference>
<protein>
    <submittedName>
        <fullName evidence="2">HAD-IIIC family phosphatase</fullName>
    </submittedName>
</protein>
<accession>A0ABW2CGQ8</accession>
<gene>
    <name evidence="2" type="ORF">ACFQKB_14090</name>
</gene>
<dbReference type="SUPFAM" id="SSF56784">
    <property type="entry name" value="HAD-like"/>
    <property type="match status" value="1"/>
</dbReference>